<keyword evidence="2" id="KW-1185">Reference proteome</keyword>
<dbReference type="AlphaFoldDB" id="A0A183CH56"/>
<name>A0A183CH56_GLOPA</name>
<keyword evidence="1" id="KW-0472">Membrane</keyword>
<proteinExistence type="predicted"/>
<organism evidence="2 3">
    <name type="scientific">Globodera pallida</name>
    <name type="common">Potato cyst nematode worm</name>
    <name type="synonym">Heterodera pallida</name>
    <dbReference type="NCBI Taxonomy" id="36090"/>
    <lineage>
        <taxon>Eukaryota</taxon>
        <taxon>Metazoa</taxon>
        <taxon>Ecdysozoa</taxon>
        <taxon>Nematoda</taxon>
        <taxon>Chromadorea</taxon>
        <taxon>Rhabditida</taxon>
        <taxon>Tylenchina</taxon>
        <taxon>Tylenchomorpha</taxon>
        <taxon>Tylenchoidea</taxon>
        <taxon>Heteroderidae</taxon>
        <taxon>Heteroderinae</taxon>
        <taxon>Globodera</taxon>
    </lineage>
</organism>
<reference evidence="3" key="2">
    <citation type="submission" date="2016-06" db="UniProtKB">
        <authorList>
            <consortium name="WormBaseParasite"/>
        </authorList>
    </citation>
    <scope>IDENTIFICATION</scope>
</reference>
<evidence type="ECO:0000313" key="2">
    <source>
        <dbReference type="Proteomes" id="UP000050741"/>
    </source>
</evidence>
<keyword evidence="1" id="KW-0812">Transmembrane</keyword>
<reference evidence="2" key="1">
    <citation type="submission" date="2014-05" db="EMBL/GenBank/DDBJ databases">
        <title>The genome and life-stage specific transcriptomes of Globodera pallida elucidate key aspects of plant parasitism by a cyst nematode.</title>
        <authorList>
            <person name="Cotton J.A."/>
            <person name="Lilley C.J."/>
            <person name="Jones L.M."/>
            <person name="Kikuchi T."/>
            <person name="Reid A.J."/>
            <person name="Thorpe P."/>
            <person name="Tsai I.J."/>
            <person name="Beasley H."/>
            <person name="Blok V."/>
            <person name="Cock P.J.A."/>
            <person name="Van den Akker S.E."/>
            <person name="Holroyd N."/>
            <person name="Hunt M."/>
            <person name="Mantelin S."/>
            <person name="Naghra H."/>
            <person name="Pain A."/>
            <person name="Palomares-Rius J.E."/>
            <person name="Zarowiecki M."/>
            <person name="Berriman M."/>
            <person name="Jones J.T."/>
            <person name="Urwin P.E."/>
        </authorList>
    </citation>
    <scope>NUCLEOTIDE SEQUENCE [LARGE SCALE GENOMIC DNA]</scope>
    <source>
        <strain evidence="2">Lindley</strain>
    </source>
</reference>
<evidence type="ECO:0000313" key="3">
    <source>
        <dbReference type="WBParaSite" id="GPLIN_001221200"/>
    </source>
</evidence>
<evidence type="ECO:0000256" key="1">
    <source>
        <dbReference type="SAM" id="Phobius"/>
    </source>
</evidence>
<feature type="transmembrane region" description="Helical" evidence="1">
    <location>
        <begin position="60"/>
        <end position="78"/>
    </location>
</feature>
<keyword evidence="1" id="KW-1133">Transmembrane helix</keyword>
<sequence>MYVKKVSLMDGLALDIARKLELKPARYAVRKTMMKSMFISQGRSRISGRNPTPLLCRCRMPVHIINVVVFVIVVAAFSDGRQ</sequence>
<dbReference type="WBParaSite" id="GPLIN_001221200">
    <property type="protein sequence ID" value="GPLIN_001221200"/>
    <property type="gene ID" value="GPLIN_001221200"/>
</dbReference>
<protein>
    <submittedName>
        <fullName evidence="3">Transposase</fullName>
    </submittedName>
</protein>
<dbReference type="Proteomes" id="UP000050741">
    <property type="component" value="Unassembled WGS sequence"/>
</dbReference>
<accession>A0A183CH56</accession>